<proteinExistence type="predicted"/>
<dbReference type="EMBL" id="JAZHXJ010001008">
    <property type="protein sequence ID" value="KAL1846877.1"/>
    <property type="molecule type" value="Genomic_DNA"/>
</dbReference>
<evidence type="ECO:0000313" key="2">
    <source>
        <dbReference type="Proteomes" id="UP001586593"/>
    </source>
</evidence>
<gene>
    <name evidence="1" type="ORF">VTK73DRAFT_178</name>
</gene>
<keyword evidence="2" id="KW-1185">Reference proteome</keyword>
<comment type="caution">
    <text evidence="1">The sequence shown here is derived from an EMBL/GenBank/DDBJ whole genome shotgun (WGS) entry which is preliminary data.</text>
</comment>
<organism evidence="1 2">
    <name type="scientific">Phialemonium thermophilum</name>
    <dbReference type="NCBI Taxonomy" id="223376"/>
    <lineage>
        <taxon>Eukaryota</taxon>
        <taxon>Fungi</taxon>
        <taxon>Dikarya</taxon>
        <taxon>Ascomycota</taxon>
        <taxon>Pezizomycotina</taxon>
        <taxon>Sordariomycetes</taxon>
        <taxon>Sordariomycetidae</taxon>
        <taxon>Cephalothecales</taxon>
        <taxon>Cephalothecaceae</taxon>
        <taxon>Phialemonium</taxon>
    </lineage>
</organism>
<reference evidence="1 2" key="1">
    <citation type="journal article" date="2024" name="Commun. Biol.">
        <title>Comparative genomic analysis of thermophilic fungi reveals convergent evolutionary adaptations and gene losses.</title>
        <authorList>
            <person name="Steindorff A.S."/>
            <person name="Aguilar-Pontes M.V."/>
            <person name="Robinson A.J."/>
            <person name="Andreopoulos B."/>
            <person name="LaButti K."/>
            <person name="Kuo A."/>
            <person name="Mondo S."/>
            <person name="Riley R."/>
            <person name="Otillar R."/>
            <person name="Haridas S."/>
            <person name="Lipzen A."/>
            <person name="Grimwood J."/>
            <person name="Schmutz J."/>
            <person name="Clum A."/>
            <person name="Reid I.D."/>
            <person name="Moisan M.C."/>
            <person name="Butler G."/>
            <person name="Nguyen T.T.M."/>
            <person name="Dewar K."/>
            <person name="Conant G."/>
            <person name="Drula E."/>
            <person name="Henrissat B."/>
            <person name="Hansel C."/>
            <person name="Singer S."/>
            <person name="Hutchinson M.I."/>
            <person name="de Vries R.P."/>
            <person name="Natvig D.O."/>
            <person name="Powell A.J."/>
            <person name="Tsang A."/>
            <person name="Grigoriev I.V."/>
        </authorList>
    </citation>
    <scope>NUCLEOTIDE SEQUENCE [LARGE SCALE GENOMIC DNA]</scope>
    <source>
        <strain evidence="1 2">ATCC 24622</strain>
    </source>
</reference>
<name>A0ABR3VWH0_9PEZI</name>
<sequence length="180" mass="19838">MSHQRSLTSFPKRTCGGEKRLICRAGGLPGFPLFYLTRVSGADPTRGRCLPVGSDKPKPQAPCPRCAHVRPTLNAIASDLSCPRYRDTAVDSARHIPQEVEDVEWQCCWLDKRPRYRIESASSSRSHVSPKALLESKPTQAPGSSWEPPHLGVSLFSYLLSSILALAARRSDFPQICIAP</sequence>
<dbReference type="Proteomes" id="UP001586593">
    <property type="component" value="Unassembled WGS sequence"/>
</dbReference>
<protein>
    <submittedName>
        <fullName evidence="1">Uncharacterized protein</fullName>
    </submittedName>
</protein>
<accession>A0ABR3VWH0</accession>
<evidence type="ECO:0000313" key="1">
    <source>
        <dbReference type="EMBL" id="KAL1846877.1"/>
    </source>
</evidence>